<dbReference type="AlphaFoldDB" id="A0A4U0RNZ9"/>
<keyword evidence="4" id="KW-1185">Reference proteome</keyword>
<dbReference type="EMBL" id="SUMC01000150">
    <property type="protein sequence ID" value="TJZ97056.1"/>
    <property type="molecule type" value="Genomic_DNA"/>
</dbReference>
<dbReference type="Pfam" id="PF17389">
    <property type="entry name" value="Bac_rhamnosid6H"/>
    <property type="match status" value="1"/>
</dbReference>
<dbReference type="GO" id="GO:0005975">
    <property type="term" value="P:carbohydrate metabolic process"/>
    <property type="evidence" value="ECO:0007669"/>
    <property type="project" value="InterPro"/>
</dbReference>
<gene>
    <name evidence="3" type="ORF">FCI23_50140</name>
</gene>
<accession>A0A4U0RNZ9</accession>
<dbReference type="OrthoDB" id="9761045at2"/>
<reference evidence="3 4" key="1">
    <citation type="submission" date="2019-04" db="EMBL/GenBank/DDBJ databases">
        <title>Streptomyces oryziradicis sp. nov., a novel actinomycete isolated from rhizosphere soil of rice (Oryza sativa L.).</title>
        <authorList>
            <person name="Li C."/>
        </authorList>
    </citation>
    <scope>NUCLEOTIDE SEQUENCE [LARGE SCALE GENOMIC DNA]</scope>
    <source>
        <strain evidence="3 4">NEAU-C40</strain>
    </source>
</reference>
<evidence type="ECO:0000256" key="1">
    <source>
        <dbReference type="SAM" id="MobiDB-lite"/>
    </source>
</evidence>
<evidence type="ECO:0000313" key="4">
    <source>
        <dbReference type="Proteomes" id="UP000305778"/>
    </source>
</evidence>
<evidence type="ECO:0000259" key="2">
    <source>
        <dbReference type="Pfam" id="PF17389"/>
    </source>
</evidence>
<dbReference type="PANTHER" id="PTHR33307:SF6">
    <property type="entry name" value="ALPHA-RHAMNOSIDASE (EUROFUNG)-RELATED"/>
    <property type="match status" value="1"/>
</dbReference>
<comment type="caution">
    <text evidence="3">The sequence shown here is derived from an EMBL/GenBank/DDBJ whole genome shotgun (WGS) entry which is preliminary data.</text>
</comment>
<dbReference type="InterPro" id="IPR035396">
    <property type="entry name" value="Bac_rhamnosid6H"/>
</dbReference>
<feature type="domain" description="Alpha-L-rhamnosidase six-hairpin glycosidase" evidence="2">
    <location>
        <begin position="17"/>
        <end position="83"/>
    </location>
</feature>
<feature type="region of interest" description="Disordered" evidence="1">
    <location>
        <begin position="80"/>
        <end position="171"/>
    </location>
</feature>
<evidence type="ECO:0000313" key="3">
    <source>
        <dbReference type="EMBL" id="TJZ97056.1"/>
    </source>
</evidence>
<organism evidence="3 4">
    <name type="scientific">Actinacidiphila oryziradicis</name>
    <dbReference type="NCBI Taxonomy" id="2571141"/>
    <lineage>
        <taxon>Bacteria</taxon>
        <taxon>Bacillati</taxon>
        <taxon>Actinomycetota</taxon>
        <taxon>Actinomycetes</taxon>
        <taxon>Kitasatosporales</taxon>
        <taxon>Streptomycetaceae</taxon>
        <taxon>Actinacidiphila</taxon>
    </lineage>
</organism>
<dbReference type="InterPro" id="IPR012341">
    <property type="entry name" value="6hp_glycosidase-like_sf"/>
</dbReference>
<feature type="compositionally biased region" description="Basic residues" evidence="1">
    <location>
        <begin position="154"/>
        <end position="171"/>
    </location>
</feature>
<proteinExistence type="predicted"/>
<dbReference type="InterPro" id="IPR016007">
    <property type="entry name" value="Alpha_rhamnosid"/>
</dbReference>
<sequence>MPSAILEKAARTLDFAQPVKMDALAAVGRVNVAKQALDQQSYPGFGYEISQGATSSWEEWTYSSNMETHDHAMFAGVNPSLYTQLGGQPTDRSGLQHGDHRPADPQQSPARDRVDRHPARHRRHLLDQDGQPTRPGRHRSDRDDRDRHGAALRSRPRQGHRHARRALAAKRRDRSRLLGRIGPLAFHDGWVTWLRAACQVTPAKKPREGPSSQPSFRHRQPCSARSILTSEEILRAHAGSRPDAWPAWAAHPGARHYLVPYTASSLIAICPPVWPLSFGRSAMTRT</sequence>
<name>A0A4U0RNZ9_9ACTN</name>
<protein>
    <recommendedName>
        <fullName evidence="2">Alpha-L-rhamnosidase six-hairpin glycosidase domain-containing protein</fullName>
    </recommendedName>
</protein>
<dbReference type="PANTHER" id="PTHR33307">
    <property type="entry name" value="ALPHA-RHAMNOSIDASE (EUROFUNG)"/>
    <property type="match status" value="1"/>
</dbReference>
<feature type="compositionally biased region" description="Basic and acidic residues" evidence="1">
    <location>
        <begin position="138"/>
        <end position="149"/>
    </location>
</feature>
<feature type="compositionally biased region" description="Polar residues" evidence="1">
    <location>
        <begin position="80"/>
        <end position="93"/>
    </location>
</feature>
<dbReference type="Gene3D" id="1.50.10.10">
    <property type="match status" value="1"/>
</dbReference>
<dbReference type="Proteomes" id="UP000305778">
    <property type="component" value="Unassembled WGS sequence"/>
</dbReference>